<evidence type="ECO:0000256" key="3">
    <source>
        <dbReference type="ARBA" id="ARBA00023004"/>
    </source>
</evidence>
<dbReference type="PANTHER" id="PTHR35008">
    <property type="entry name" value="BLL4482 PROTEIN-RELATED"/>
    <property type="match status" value="1"/>
</dbReference>
<name>A0A219B0M8_9SPHN</name>
<keyword evidence="6" id="KW-0732">Signal</keyword>
<gene>
    <name evidence="8" type="ORF">B5C34_15565</name>
</gene>
<reference evidence="9" key="1">
    <citation type="submission" date="2017-05" db="EMBL/GenBank/DDBJ databases">
        <authorList>
            <person name="Lin X."/>
        </authorList>
    </citation>
    <scope>NUCLEOTIDE SEQUENCE [LARGE SCALE GENOMIC DNA]</scope>
    <source>
        <strain evidence="9">JLT2012</strain>
    </source>
</reference>
<keyword evidence="3 4" id="KW-0408">Iron</keyword>
<dbReference type="Pfam" id="PF00034">
    <property type="entry name" value="Cytochrom_C"/>
    <property type="match status" value="1"/>
</dbReference>
<dbReference type="GO" id="GO:0020037">
    <property type="term" value="F:heme binding"/>
    <property type="evidence" value="ECO:0007669"/>
    <property type="project" value="InterPro"/>
</dbReference>
<feature type="chain" id="PRO_5012849619" description="Cytochrome c domain-containing protein" evidence="6">
    <location>
        <begin position="27"/>
        <end position="158"/>
    </location>
</feature>
<dbReference type="Proteomes" id="UP000198462">
    <property type="component" value="Unassembled WGS sequence"/>
</dbReference>
<dbReference type="GO" id="GO:0009055">
    <property type="term" value="F:electron transfer activity"/>
    <property type="evidence" value="ECO:0007669"/>
    <property type="project" value="InterPro"/>
</dbReference>
<evidence type="ECO:0000259" key="7">
    <source>
        <dbReference type="PROSITE" id="PS51007"/>
    </source>
</evidence>
<feature type="region of interest" description="Disordered" evidence="5">
    <location>
        <begin position="129"/>
        <end position="158"/>
    </location>
</feature>
<dbReference type="InterPro" id="IPR051459">
    <property type="entry name" value="Cytochrome_c-type_DH"/>
</dbReference>
<dbReference type="RefSeq" id="WP_088713706.1">
    <property type="nucleotide sequence ID" value="NZ_NFZT01000007.1"/>
</dbReference>
<feature type="domain" description="Cytochrome c" evidence="7">
    <location>
        <begin position="24"/>
        <end position="117"/>
    </location>
</feature>
<dbReference type="PANTHER" id="PTHR35008:SF8">
    <property type="entry name" value="ALCOHOL DEHYDROGENASE CYTOCHROME C SUBUNIT"/>
    <property type="match status" value="1"/>
</dbReference>
<evidence type="ECO:0000313" key="8">
    <source>
        <dbReference type="EMBL" id="OWV31912.1"/>
    </source>
</evidence>
<dbReference type="SUPFAM" id="SSF46626">
    <property type="entry name" value="Cytochrome c"/>
    <property type="match status" value="1"/>
</dbReference>
<evidence type="ECO:0000256" key="2">
    <source>
        <dbReference type="ARBA" id="ARBA00022723"/>
    </source>
</evidence>
<dbReference type="EMBL" id="NFZT01000007">
    <property type="protein sequence ID" value="OWV31912.1"/>
    <property type="molecule type" value="Genomic_DNA"/>
</dbReference>
<evidence type="ECO:0000256" key="4">
    <source>
        <dbReference type="PROSITE-ProRule" id="PRU00433"/>
    </source>
</evidence>
<protein>
    <recommendedName>
        <fullName evidence="7">Cytochrome c domain-containing protein</fullName>
    </recommendedName>
</protein>
<evidence type="ECO:0000256" key="5">
    <source>
        <dbReference type="SAM" id="MobiDB-lite"/>
    </source>
</evidence>
<dbReference type="GO" id="GO:0046872">
    <property type="term" value="F:metal ion binding"/>
    <property type="evidence" value="ECO:0007669"/>
    <property type="project" value="UniProtKB-KW"/>
</dbReference>
<dbReference type="InterPro" id="IPR036909">
    <property type="entry name" value="Cyt_c-like_dom_sf"/>
</dbReference>
<evidence type="ECO:0000313" key="9">
    <source>
        <dbReference type="Proteomes" id="UP000198462"/>
    </source>
</evidence>
<keyword evidence="9" id="KW-1185">Reference proteome</keyword>
<sequence>MLGRIAGTAATLISLISVTGSFPAYAQEAPSAYTRNCQMCHQSGAKGVPGLYPRLAGRAAKLAMHAEGRNFLLSATLYGQTGKITVDGRTISGLMPPFARLKDEEIAAVLTYVSSLEADEDTDPFTAQEVAQARKQETNPSGVHALRQALSKQGRVPR</sequence>
<comment type="caution">
    <text evidence="8">The sequence shown here is derived from an EMBL/GenBank/DDBJ whole genome shotgun (WGS) entry which is preliminary data.</text>
</comment>
<dbReference type="AlphaFoldDB" id="A0A219B0M8"/>
<organism evidence="8 9">
    <name type="scientific">Pacificimonas flava</name>
    <dbReference type="NCBI Taxonomy" id="1234595"/>
    <lineage>
        <taxon>Bacteria</taxon>
        <taxon>Pseudomonadati</taxon>
        <taxon>Pseudomonadota</taxon>
        <taxon>Alphaproteobacteria</taxon>
        <taxon>Sphingomonadales</taxon>
        <taxon>Sphingosinicellaceae</taxon>
        <taxon>Pacificimonas</taxon>
    </lineage>
</organism>
<accession>A0A219B0M8</accession>
<proteinExistence type="predicted"/>
<dbReference type="InterPro" id="IPR009056">
    <property type="entry name" value="Cyt_c-like_dom"/>
</dbReference>
<feature type="signal peptide" evidence="6">
    <location>
        <begin position="1"/>
        <end position="26"/>
    </location>
</feature>
<keyword evidence="2 4" id="KW-0479">Metal-binding</keyword>
<dbReference type="OrthoDB" id="70223at2"/>
<dbReference type="PROSITE" id="PS51007">
    <property type="entry name" value="CYTC"/>
    <property type="match status" value="1"/>
</dbReference>
<dbReference type="Gene3D" id="1.10.760.10">
    <property type="entry name" value="Cytochrome c-like domain"/>
    <property type="match status" value="1"/>
</dbReference>
<keyword evidence="1 4" id="KW-0349">Heme</keyword>
<evidence type="ECO:0000256" key="1">
    <source>
        <dbReference type="ARBA" id="ARBA00022617"/>
    </source>
</evidence>
<evidence type="ECO:0000256" key="6">
    <source>
        <dbReference type="SAM" id="SignalP"/>
    </source>
</evidence>